<protein>
    <submittedName>
        <fullName evidence="4">Utp13 specific WD40 associated domain protein</fullName>
    </submittedName>
</protein>
<dbReference type="GO" id="GO:0003723">
    <property type="term" value="F:RNA binding"/>
    <property type="evidence" value="ECO:0007669"/>
    <property type="project" value="UniProtKB-KW"/>
</dbReference>
<feature type="compositionally biased region" description="Basic and acidic residues" evidence="2">
    <location>
        <begin position="166"/>
        <end position="175"/>
    </location>
</feature>
<feature type="domain" description="U3 small nucleolar RNA-associated protein 13 C-terminal" evidence="3">
    <location>
        <begin position="8"/>
        <end position="77"/>
    </location>
</feature>
<dbReference type="OrthoDB" id="1932641at2759"/>
<evidence type="ECO:0000256" key="2">
    <source>
        <dbReference type="SAM" id="MobiDB-lite"/>
    </source>
</evidence>
<keyword evidence="5" id="KW-1185">Reference proteome</keyword>
<gene>
    <name evidence="4" type="ORF">TELCIR_03313</name>
</gene>
<keyword evidence="1" id="KW-0694">RNA-binding</keyword>
<organism evidence="4 5">
    <name type="scientific">Teladorsagia circumcincta</name>
    <name type="common">Brown stomach worm</name>
    <name type="synonym">Ostertagia circumcincta</name>
    <dbReference type="NCBI Taxonomy" id="45464"/>
    <lineage>
        <taxon>Eukaryota</taxon>
        <taxon>Metazoa</taxon>
        <taxon>Ecdysozoa</taxon>
        <taxon>Nematoda</taxon>
        <taxon>Chromadorea</taxon>
        <taxon>Rhabditida</taxon>
        <taxon>Rhabditina</taxon>
        <taxon>Rhabditomorpha</taxon>
        <taxon>Strongyloidea</taxon>
        <taxon>Trichostrongylidae</taxon>
        <taxon>Teladorsagia</taxon>
    </lineage>
</organism>
<dbReference type="PANTHER" id="PTHR12826">
    <property type="entry name" value="RIBONUCLEASE Y"/>
    <property type="match status" value="1"/>
</dbReference>
<dbReference type="Proteomes" id="UP000230423">
    <property type="component" value="Unassembled WGS sequence"/>
</dbReference>
<evidence type="ECO:0000256" key="1">
    <source>
        <dbReference type="ARBA" id="ARBA00022884"/>
    </source>
</evidence>
<evidence type="ECO:0000313" key="5">
    <source>
        <dbReference type="Proteomes" id="UP000230423"/>
    </source>
</evidence>
<feature type="non-terminal residue" evidence="4">
    <location>
        <position position="1"/>
    </location>
</feature>
<sequence>VIDKLSDRDELMPSLMKLDKQKVQILLGFVTQWNTNSRTSLASQSVLNCLLKIMPPEELLELPNIRSTIESLIPYTRSRMTDDLPMESIDDMPDLIDVDLPAQLPSLIEQNTIEPAKQADEFRIVSKRKRKSTTRDVEMEESGSAEAAVEETGNSEEASPRRTKRSKGEKGEMRKIPVPKHRYTPLKDNWVNIFTPIVKNLGLQISDE</sequence>
<reference evidence="4 5" key="1">
    <citation type="submission" date="2015-09" db="EMBL/GenBank/DDBJ databases">
        <title>Draft genome of the parasitic nematode Teladorsagia circumcincta isolate WARC Sus (inbred).</title>
        <authorList>
            <person name="Mitreva M."/>
        </authorList>
    </citation>
    <scope>NUCLEOTIDE SEQUENCE [LARGE SCALE GENOMIC DNA]</scope>
    <source>
        <strain evidence="4 5">S</strain>
    </source>
</reference>
<feature type="region of interest" description="Disordered" evidence="2">
    <location>
        <begin position="127"/>
        <end position="181"/>
    </location>
</feature>
<dbReference type="PANTHER" id="PTHR12826:SF13">
    <property type="entry name" value="RNA-BINDING PROTEIN PNO1"/>
    <property type="match status" value="1"/>
</dbReference>
<evidence type="ECO:0000259" key="3">
    <source>
        <dbReference type="Pfam" id="PF08625"/>
    </source>
</evidence>
<dbReference type="EMBL" id="KZ345239">
    <property type="protein sequence ID" value="PIO74667.1"/>
    <property type="molecule type" value="Genomic_DNA"/>
</dbReference>
<dbReference type="GO" id="GO:0032040">
    <property type="term" value="C:small-subunit processome"/>
    <property type="evidence" value="ECO:0007669"/>
    <property type="project" value="InterPro"/>
</dbReference>
<proteinExistence type="predicted"/>
<accession>A0A2G9UWQ6</accession>
<dbReference type="InterPro" id="IPR013934">
    <property type="entry name" value="Utp13_C"/>
</dbReference>
<name>A0A2G9UWQ6_TELCI</name>
<evidence type="ECO:0000313" key="4">
    <source>
        <dbReference type="EMBL" id="PIO74667.1"/>
    </source>
</evidence>
<dbReference type="GO" id="GO:0006364">
    <property type="term" value="P:rRNA processing"/>
    <property type="evidence" value="ECO:0007669"/>
    <property type="project" value="InterPro"/>
</dbReference>
<dbReference type="Pfam" id="PF08625">
    <property type="entry name" value="Utp13"/>
    <property type="match status" value="1"/>
</dbReference>
<dbReference type="AlphaFoldDB" id="A0A2G9UWQ6"/>